<name>A0ABT8G7T2_9MICO</name>
<dbReference type="Proteomes" id="UP001172728">
    <property type="component" value="Unassembled WGS sequence"/>
</dbReference>
<evidence type="ECO:0000313" key="1">
    <source>
        <dbReference type="EMBL" id="MDN4475193.1"/>
    </source>
</evidence>
<protein>
    <submittedName>
        <fullName evidence="1">Uncharacterized protein</fullName>
    </submittedName>
</protein>
<dbReference type="EMBL" id="JAUHPW010000003">
    <property type="protein sequence ID" value="MDN4475193.1"/>
    <property type="molecule type" value="Genomic_DNA"/>
</dbReference>
<comment type="caution">
    <text evidence="1">The sequence shown here is derived from an EMBL/GenBank/DDBJ whole genome shotgun (WGS) entry which is preliminary data.</text>
</comment>
<organism evidence="1 2">
    <name type="scientific">Demequina litoralis</name>
    <dbReference type="NCBI Taxonomy" id="3051660"/>
    <lineage>
        <taxon>Bacteria</taxon>
        <taxon>Bacillati</taxon>
        <taxon>Actinomycetota</taxon>
        <taxon>Actinomycetes</taxon>
        <taxon>Micrococcales</taxon>
        <taxon>Demequinaceae</taxon>
        <taxon>Demequina</taxon>
    </lineage>
</organism>
<evidence type="ECO:0000313" key="2">
    <source>
        <dbReference type="Proteomes" id="UP001172728"/>
    </source>
</evidence>
<reference evidence="1" key="1">
    <citation type="submission" date="2023-06" db="EMBL/GenBank/DDBJ databases">
        <title>Sysu t00192.</title>
        <authorList>
            <person name="Gao L."/>
            <person name="Fang B.-Z."/>
            <person name="Li W.-J."/>
        </authorList>
    </citation>
    <scope>NUCLEOTIDE SEQUENCE</scope>
    <source>
        <strain evidence="1">SYSU T00192</strain>
    </source>
</reference>
<dbReference type="RefSeq" id="WP_301131643.1">
    <property type="nucleotide sequence ID" value="NZ_JAUHPW010000003.1"/>
</dbReference>
<accession>A0ABT8G7T2</accession>
<gene>
    <name evidence="1" type="ORF">QQX09_04885</name>
</gene>
<sequence>MDDVTEYSGDYIDACRWRIEAEVAAFDLLRQQAPGDGTMDAPIQNIADEYFVAVASQLEGMFANRSRAAEGSRPGPLHEMRAVVESLNGNGGRFAPPEGSGLDAGTTVLRLDPGEPIMLDREAFQLLSDAFFDSLEETYGETS</sequence>
<keyword evidence="2" id="KW-1185">Reference proteome</keyword>
<proteinExistence type="predicted"/>